<dbReference type="Proteomes" id="UP001500340">
    <property type="component" value="Unassembled WGS sequence"/>
</dbReference>
<keyword evidence="1" id="KW-1133">Transmembrane helix</keyword>
<keyword evidence="1" id="KW-0812">Transmembrane</keyword>
<feature type="transmembrane region" description="Helical" evidence="1">
    <location>
        <begin position="58"/>
        <end position="83"/>
    </location>
</feature>
<keyword evidence="1" id="KW-0472">Membrane</keyword>
<dbReference type="Pfam" id="PF12730">
    <property type="entry name" value="ABC2_membrane_4"/>
    <property type="match status" value="1"/>
</dbReference>
<proteinExistence type="predicted"/>
<feature type="transmembrane region" description="Helical" evidence="1">
    <location>
        <begin position="20"/>
        <end position="38"/>
    </location>
</feature>
<organism evidence="2 3">
    <name type="scientific">Paenibacillus motobuensis</name>
    <dbReference type="NCBI Taxonomy" id="295324"/>
    <lineage>
        <taxon>Bacteria</taxon>
        <taxon>Bacillati</taxon>
        <taxon>Bacillota</taxon>
        <taxon>Bacilli</taxon>
        <taxon>Bacillales</taxon>
        <taxon>Paenibacillaceae</taxon>
        <taxon>Paenibacillus</taxon>
    </lineage>
</organism>
<evidence type="ECO:0000313" key="3">
    <source>
        <dbReference type="Proteomes" id="UP001500340"/>
    </source>
</evidence>
<dbReference type="EMBL" id="BAAACX010000015">
    <property type="protein sequence ID" value="GAA0399987.1"/>
    <property type="molecule type" value="Genomic_DNA"/>
</dbReference>
<accession>A0ABN0YLZ6</accession>
<feature type="transmembrane region" description="Helical" evidence="1">
    <location>
        <begin position="104"/>
        <end position="134"/>
    </location>
</feature>
<gene>
    <name evidence="2" type="ORF">GCM10008933_33200</name>
</gene>
<feature type="transmembrane region" description="Helical" evidence="1">
    <location>
        <begin position="154"/>
        <end position="174"/>
    </location>
</feature>
<protein>
    <submittedName>
        <fullName evidence="2">ABC transporter permease</fullName>
    </submittedName>
</protein>
<sequence>MLKLMKLEMRKFRIGSYIRAAMIANIIIIGFICLVSLVEDGMLDEVPNGMPFVDYDMAFYVIDTLVRATYIVFASVLISRIVIDEFRNKSITVLFMYPINRKKLIAAKLLVVMLFTFVAVIVGNLIVGIGFYILNLYASIIPEPITWSLAAKELLKVTMGALATSFLSLIPLYFGMRKHSGPATIVSSLIVVAIICQNVDGFTLYSIIAVPIGMALLGAAIAYMSIRNIEHVDVLK</sequence>
<reference evidence="2 3" key="1">
    <citation type="journal article" date="2019" name="Int. J. Syst. Evol. Microbiol.">
        <title>The Global Catalogue of Microorganisms (GCM) 10K type strain sequencing project: providing services to taxonomists for standard genome sequencing and annotation.</title>
        <authorList>
            <consortium name="The Broad Institute Genomics Platform"/>
            <consortium name="The Broad Institute Genome Sequencing Center for Infectious Disease"/>
            <person name="Wu L."/>
            <person name="Ma J."/>
        </authorList>
    </citation>
    <scope>NUCLEOTIDE SEQUENCE [LARGE SCALE GENOMIC DNA]</scope>
    <source>
        <strain evidence="2 3">JCM 12774</strain>
    </source>
</reference>
<keyword evidence="3" id="KW-1185">Reference proteome</keyword>
<comment type="caution">
    <text evidence="2">The sequence shown here is derived from an EMBL/GenBank/DDBJ whole genome shotgun (WGS) entry which is preliminary data.</text>
</comment>
<name>A0ABN0YLZ6_9BACL</name>
<evidence type="ECO:0000256" key="1">
    <source>
        <dbReference type="SAM" id="Phobius"/>
    </source>
</evidence>
<feature type="transmembrane region" description="Helical" evidence="1">
    <location>
        <begin position="205"/>
        <end position="226"/>
    </location>
</feature>
<evidence type="ECO:0000313" key="2">
    <source>
        <dbReference type="EMBL" id="GAA0399987.1"/>
    </source>
</evidence>